<evidence type="ECO:0000313" key="2">
    <source>
        <dbReference type="EMBL" id="MDT0555615.1"/>
    </source>
</evidence>
<organism evidence="2 3">
    <name type="scientific">Patiriisocius hiemis</name>
    <dbReference type="NCBI Taxonomy" id="3075604"/>
    <lineage>
        <taxon>Bacteria</taxon>
        <taxon>Pseudomonadati</taxon>
        <taxon>Bacteroidota</taxon>
        <taxon>Flavobacteriia</taxon>
        <taxon>Flavobacteriales</taxon>
        <taxon>Flavobacteriaceae</taxon>
        <taxon>Patiriisocius</taxon>
    </lineage>
</organism>
<keyword evidence="3" id="KW-1185">Reference proteome</keyword>
<proteinExistence type="predicted"/>
<accession>A0ABU2YCT1</accession>
<evidence type="ECO:0000313" key="3">
    <source>
        <dbReference type="Proteomes" id="UP001254488"/>
    </source>
</evidence>
<sequence>MKTRHLWAFLALSITFQVVAQNQKNKYSEAGKALQKNFLEMLQDASVLAAGKEKDTTPCEPFLILQQFTKSDLLPNTKPFEAYFKNVLEDYNKKLNALQDNIILTTSSNPNESYFAAISRSRRFKDFAEDITGIKILDINKKDKDILLDFYVNHPLKKRKTITTKGEKIASAKFAECYATTNHTLKANKWKYPKVTWFIKTTVTITCDCANDSNRDEVNEAIFEYDAFVNGTLTTSNIDFEKTKGSSFSLEKVSCCPGEEDPNEDTSIDLPEDMLVSLPEQTLGVSGGIGFEQDLEEVSICLGAEYLFNITELGNSPLYIGGVAKLATASFMDFNSTTISVGPTAQLFTPISTNGDTQMTNGLTAVYLFGTNDNNGFKDDISGYQIGLNTGLNVQISSNASISLIIPIVSFQNLTFESQEGGGSLDVSNTSILLNKNNPVTLGVRIGL</sequence>
<dbReference type="RefSeq" id="WP_311332565.1">
    <property type="nucleotide sequence ID" value="NZ_JAVRHZ010000002.1"/>
</dbReference>
<reference evidence="2 3" key="1">
    <citation type="submission" date="2023-09" db="EMBL/GenBank/DDBJ databases">
        <authorList>
            <person name="Rey-Velasco X."/>
        </authorList>
    </citation>
    <scope>NUCLEOTIDE SEQUENCE [LARGE SCALE GENOMIC DNA]</scope>
    <source>
        <strain evidence="2 3">W242</strain>
    </source>
</reference>
<gene>
    <name evidence="2" type="ORF">RM538_06340</name>
</gene>
<feature type="signal peptide" evidence="1">
    <location>
        <begin position="1"/>
        <end position="20"/>
    </location>
</feature>
<feature type="chain" id="PRO_5046235884" evidence="1">
    <location>
        <begin position="21"/>
        <end position="448"/>
    </location>
</feature>
<keyword evidence="1" id="KW-0732">Signal</keyword>
<evidence type="ECO:0000256" key="1">
    <source>
        <dbReference type="SAM" id="SignalP"/>
    </source>
</evidence>
<protein>
    <submittedName>
        <fullName evidence="2">Uncharacterized protein</fullName>
    </submittedName>
</protein>
<dbReference type="EMBL" id="JAVRHZ010000002">
    <property type="protein sequence ID" value="MDT0555615.1"/>
    <property type="molecule type" value="Genomic_DNA"/>
</dbReference>
<dbReference type="Proteomes" id="UP001254488">
    <property type="component" value="Unassembled WGS sequence"/>
</dbReference>
<comment type="caution">
    <text evidence="2">The sequence shown here is derived from an EMBL/GenBank/DDBJ whole genome shotgun (WGS) entry which is preliminary data.</text>
</comment>
<name>A0ABU2YCT1_9FLAO</name>